<dbReference type="AlphaFoldDB" id="A0A6J1L0T3"/>
<dbReference type="PANTHER" id="PTHR31579">
    <property type="entry name" value="OS03G0796600 PROTEIN"/>
    <property type="match status" value="1"/>
</dbReference>
<protein>
    <submittedName>
        <fullName evidence="2">Uncharacterized protein LOC111498078</fullName>
    </submittedName>
</protein>
<dbReference type="InterPro" id="IPR006502">
    <property type="entry name" value="PDDEXK-like"/>
</dbReference>
<dbReference type="RefSeq" id="XP_023004903.1">
    <property type="nucleotide sequence ID" value="XM_023149135.1"/>
</dbReference>
<sequence length="310" mass="34662">MAIFASRSKRVTDPLADKVKARLIGTDHFPFSYVSSGSEHSAHHSDSPCLSELVHGFLHDDVHESSITAAAAAATTLSHAYDSDSDFLESAPDRGSSIDEIVRSLNLNNVDSYRKLLVHHLCMAVENFSLLRSDKSVFLRNVMAFLRQLGHNAAICKTKWSSSGSLTSGNYEFIDVVRSAAGKAQVRYFVELDLISEFEIARPTVQYSRMLQCLPRMFVGTADELMRIVKILCDGARKSLRSSDLSVSPWRKNRYVQNKWFGPYRRTVNPIPEKSSATDTMGEAAAFRCVGFNDVVSDVNINHQFFVRTR</sequence>
<keyword evidence="1" id="KW-1185">Reference proteome</keyword>
<accession>A0A6J1L0T3</accession>
<dbReference type="OrthoDB" id="548115at2759"/>
<evidence type="ECO:0000313" key="2">
    <source>
        <dbReference type="RefSeq" id="XP_023004903.1"/>
    </source>
</evidence>
<organism evidence="1 2">
    <name type="scientific">Cucurbita maxima</name>
    <name type="common">Pumpkin</name>
    <name type="synonym">Winter squash</name>
    <dbReference type="NCBI Taxonomy" id="3661"/>
    <lineage>
        <taxon>Eukaryota</taxon>
        <taxon>Viridiplantae</taxon>
        <taxon>Streptophyta</taxon>
        <taxon>Embryophyta</taxon>
        <taxon>Tracheophyta</taxon>
        <taxon>Spermatophyta</taxon>
        <taxon>Magnoliopsida</taxon>
        <taxon>eudicotyledons</taxon>
        <taxon>Gunneridae</taxon>
        <taxon>Pentapetalae</taxon>
        <taxon>rosids</taxon>
        <taxon>fabids</taxon>
        <taxon>Cucurbitales</taxon>
        <taxon>Cucurbitaceae</taxon>
        <taxon>Cucurbiteae</taxon>
        <taxon>Cucurbita</taxon>
    </lineage>
</organism>
<dbReference type="NCBIfam" id="TIGR01615">
    <property type="entry name" value="A_thal_3542"/>
    <property type="match status" value="1"/>
</dbReference>
<reference evidence="2" key="1">
    <citation type="submission" date="2025-08" db="UniProtKB">
        <authorList>
            <consortium name="RefSeq"/>
        </authorList>
    </citation>
    <scope>IDENTIFICATION</scope>
    <source>
        <tissue evidence="2">Young leaves</tissue>
    </source>
</reference>
<dbReference type="KEGG" id="cmax:111498078"/>
<name>A0A6J1L0T3_CUCMA</name>
<gene>
    <name evidence="2" type="primary">LOC111498078</name>
</gene>
<dbReference type="GeneID" id="111498078"/>
<dbReference type="Pfam" id="PF04720">
    <property type="entry name" value="PDDEXK_6"/>
    <property type="match status" value="1"/>
</dbReference>
<dbReference type="Proteomes" id="UP000504608">
    <property type="component" value="Unplaced"/>
</dbReference>
<proteinExistence type="predicted"/>
<dbReference type="PANTHER" id="PTHR31579:SF84">
    <property type="entry name" value="F21O3.6 PROTEIN"/>
    <property type="match status" value="1"/>
</dbReference>
<evidence type="ECO:0000313" key="1">
    <source>
        <dbReference type="Proteomes" id="UP000504608"/>
    </source>
</evidence>